<comment type="caution">
    <text evidence="2">The sequence shown here is derived from an EMBL/GenBank/DDBJ whole genome shotgun (WGS) entry which is preliminary data.</text>
</comment>
<evidence type="ECO:0000259" key="1">
    <source>
        <dbReference type="Pfam" id="PF13456"/>
    </source>
</evidence>
<dbReference type="GO" id="GO:0003676">
    <property type="term" value="F:nucleic acid binding"/>
    <property type="evidence" value="ECO:0007669"/>
    <property type="project" value="InterPro"/>
</dbReference>
<dbReference type="GO" id="GO:0004523">
    <property type="term" value="F:RNA-DNA hybrid ribonuclease activity"/>
    <property type="evidence" value="ECO:0007669"/>
    <property type="project" value="InterPro"/>
</dbReference>
<dbReference type="AlphaFoldDB" id="A0A2K3JQL3"/>
<proteinExistence type="predicted"/>
<evidence type="ECO:0000313" key="2">
    <source>
        <dbReference type="EMBL" id="PNX56332.1"/>
    </source>
</evidence>
<name>A0A2K3JQL3_TRIPR</name>
<feature type="domain" description="RNase H type-1" evidence="1">
    <location>
        <begin position="33"/>
        <end position="95"/>
    </location>
</feature>
<feature type="non-terminal residue" evidence="2">
    <location>
        <position position="1"/>
    </location>
</feature>
<dbReference type="Pfam" id="PF13456">
    <property type="entry name" value="RVT_3"/>
    <property type="match status" value="1"/>
</dbReference>
<evidence type="ECO:0000313" key="3">
    <source>
        <dbReference type="Proteomes" id="UP000236291"/>
    </source>
</evidence>
<dbReference type="EMBL" id="ASHM01074313">
    <property type="protein sequence ID" value="PNX56332.1"/>
    <property type="molecule type" value="Genomic_DNA"/>
</dbReference>
<dbReference type="Proteomes" id="UP000236291">
    <property type="component" value="Unassembled WGS sequence"/>
</dbReference>
<gene>
    <name evidence="2" type="ORF">L195_g049828</name>
</gene>
<sequence>DLRNAPTVTLVLWKARLIRWLKENIEEYVMGSQPTTTAWGGLFRDHISNSCGPSAKNFGRVSVLYVQIFAIIMAMEIASRRGGNYLWIESDSTTSLSAFELPNIIPWYLRNCWCNCLMLGL</sequence>
<accession>A0A2K3JQL3</accession>
<dbReference type="InterPro" id="IPR002156">
    <property type="entry name" value="RNaseH_domain"/>
</dbReference>
<organism evidence="2 3">
    <name type="scientific">Trifolium pratense</name>
    <name type="common">Red clover</name>
    <dbReference type="NCBI Taxonomy" id="57577"/>
    <lineage>
        <taxon>Eukaryota</taxon>
        <taxon>Viridiplantae</taxon>
        <taxon>Streptophyta</taxon>
        <taxon>Embryophyta</taxon>
        <taxon>Tracheophyta</taxon>
        <taxon>Spermatophyta</taxon>
        <taxon>Magnoliopsida</taxon>
        <taxon>eudicotyledons</taxon>
        <taxon>Gunneridae</taxon>
        <taxon>Pentapetalae</taxon>
        <taxon>rosids</taxon>
        <taxon>fabids</taxon>
        <taxon>Fabales</taxon>
        <taxon>Fabaceae</taxon>
        <taxon>Papilionoideae</taxon>
        <taxon>50 kb inversion clade</taxon>
        <taxon>NPAAA clade</taxon>
        <taxon>Hologalegina</taxon>
        <taxon>IRL clade</taxon>
        <taxon>Trifolieae</taxon>
        <taxon>Trifolium</taxon>
    </lineage>
</organism>
<reference evidence="2 3" key="2">
    <citation type="journal article" date="2017" name="Front. Plant Sci.">
        <title>Gene Classification and Mining of Molecular Markers Useful in Red Clover (Trifolium pratense) Breeding.</title>
        <authorList>
            <person name="Istvanek J."/>
            <person name="Dluhosova J."/>
            <person name="Dluhos P."/>
            <person name="Patkova L."/>
            <person name="Nedelnik J."/>
            <person name="Repkova J."/>
        </authorList>
    </citation>
    <scope>NUCLEOTIDE SEQUENCE [LARGE SCALE GENOMIC DNA]</scope>
    <source>
        <strain evidence="3">cv. Tatra</strain>
        <tissue evidence="2">Young leaves</tissue>
    </source>
</reference>
<protein>
    <recommendedName>
        <fullName evidence="1">RNase H type-1 domain-containing protein</fullName>
    </recommendedName>
</protein>
<reference evidence="2 3" key="1">
    <citation type="journal article" date="2014" name="Am. J. Bot.">
        <title>Genome assembly and annotation for red clover (Trifolium pratense; Fabaceae).</title>
        <authorList>
            <person name="Istvanek J."/>
            <person name="Jaros M."/>
            <person name="Krenek A."/>
            <person name="Repkova J."/>
        </authorList>
    </citation>
    <scope>NUCLEOTIDE SEQUENCE [LARGE SCALE GENOMIC DNA]</scope>
    <source>
        <strain evidence="3">cv. Tatra</strain>
        <tissue evidence="2">Young leaves</tissue>
    </source>
</reference>